<evidence type="ECO:0000313" key="2">
    <source>
        <dbReference type="Proteomes" id="UP000027604"/>
    </source>
</evidence>
<proteinExistence type="predicted"/>
<dbReference type="AlphaFoldDB" id="W0V682"/>
<organism evidence="1 2">
    <name type="scientific">Janthinobacterium agaricidamnosum NBRC 102515 = DSM 9628</name>
    <dbReference type="NCBI Taxonomy" id="1349767"/>
    <lineage>
        <taxon>Bacteria</taxon>
        <taxon>Pseudomonadati</taxon>
        <taxon>Pseudomonadota</taxon>
        <taxon>Betaproteobacteria</taxon>
        <taxon>Burkholderiales</taxon>
        <taxon>Oxalobacteraceae</taxon>
        <taxon>Janthinobacterium</taxon>
    </lineage>
</organism>
<protein>
    <submittedName>
        <fullName evidence="1">Uncharacterized protein</fullName>
    </submittedName>
</protein>
<evidence type="ECO:0000313" key="1">
    <source>
        <dbReference type="EMBL" id="CDG82858.1"/>
    </source>
</evidence>
<dbReference type="Proteomes" id="UP000027604">
    <property type="component" value="Chromosome I"/>
</dbReference>
<keyword evidence="2" id="KW-1185">Reference proteome</keyword>
<sequence length="41" mass="4634">MRSDPRRPRGDIDPLAKMLAMAEQNRGPQGRIVFKLEVRAG</sequence>
<dbReference type="EMBL" id="HG322949">
    <property type="protein sequence ID" value="CDG82858.1"/>
    <property type="molecule type" value="Genomic_DNA"/>
</dbReference>
<accession>W0V682</accession>
<gene>
    <name evidence="1" type="ORF">GJA_2223</name>
</gene>
<dbReference type="KEGG" id="jag:GJA_2223"/>
<dbReference type="HOGENOM" id="CLU_3271314_0_0_4"/>
<name>W0V682_9BURK</name>
<dbReference type="PATRIC" id="fig|1349767.4.peg.3976"/>
<reference evidence="1 2" key="1">
    <citation type="journal article" date="2015" name="Genome Announc.">
        <title>Genome Sequence of Mushroom Soft-Rot Pathogen Janthinobacterium agaricidamnosum.</title>
        <authorList>
            <person name="Graupner K."/>
            <person name="Lackner G."/>
            <person name="Hertweck C."/>
        </authorList>
    </citation>
    <scope>NUCLEOTIDE SEQUENCE [LARGE SCALE GENOMIC DNA]</scope>
    <source>
        <strain evidence="2">NBRC 102515 / DSM 9628</strain>
    </source>
</reference>